<sequence length="77" mass="8660">MPVDPTDPETFDDEFEDEPDEPRLDASEGDTAEQHAGLLRQRQDPMTDRGGEEADPVDAAEQAMVVEEDPDPNEEYR</sequence>
<protein>
    <submittedName>
        <fullName evidence="2">Uncharacterized protein</fullName>
    </submittedName>
</protein>
<feature type="compositionally biased region" description="Acidic residues" evidence="1">
    <location>
        <begin position="1"/>
        <end position="20"/>
    </location>
</feature>
<dbReference type="RefSeq" id="WP_070194694.1">
    <property type="nucleotide sequence ID" value="NZ_LJGU01000091.1"/>
</dbReference>
<dbReference type="AlphaFoldDB" id="A0A1E7KPR5"/>
<evidence type="ECO:0000313" key="3">
    <source>
        <dbReference type="Proteomes" id="UP000176101"/>
    </source>
</evidence>
<dbReference type="STRING" id="1075402.AN216_01320"/>
<feature type="compositionally biased region" description="Acidic residues" evidence="1">
    <location>
        <begin position="66"/>
        <end position="77"/>
    </location>
</feature>
<dbReference type="EMBL" id="LJGU01000091">
    <property type="protein sequence ID" value="OEV05935.1"/>
    <property type="molecule type" value="Genomic_DNA"/>
</dbReference>
<evidence type="ECO:0000313" key="2">
    <source>
        <dbReference type="EMBL" id="OEV05935.1"/>
    </source>
</evidence>
<keyword evidence="3" id="KW-1185">Reference proteome</keyword>
<gene>
    <name evidence="2" type="ORF">AN216_01320</name>
</gene>
<name>A0A1E7KPR5_9ACTN</name>
<dbReference type="OrthoDB" id="3398488at2"/>
<evidence type="ECO:0000256" key="1">
    <source>
        <dbReference type="SAM" id="MobiDB-lite"/>
    </source>
</evidence>
<proteinExistence type="predicted"/>
<dbReference type="Proteomes" id="UP000176101">
    <property type="component" value="Unassembled WGS sequence"/>
</dbReference>
<feature type="region of interest" description="Disordered" evidence="1">
    <location>
        <begin position="1"/>
        <end position="77"/>
    </location>
</feature>
<comment type="caution">
    <text evidence="2">The sequence shown here is derived from an EMBL/GenBank/DDBJ whole genome shotgun (WGS) entry which is preliminary data.</text>
</comment>
<feature type="compositionally biased region" description="Basic and acidic residues" evidence="1">
    <location>
        <begin position="41"/>
        <end position="52"/>
    </location>
</feature>
<accession>A0A1E7KPR5</accession>
<reference evidence="2 3" key="1">
    <citation type="journal article" date="2016" name="Front. Microbiol.">
        <title>Comparative Genomics Analysis of Streptomyces Species Reveals Their Adaptation to the Marine Environment and Their Diversity at the Genomic Level.</title>
        <authorList>
            <person name="Tian X."/>
            <person name="Zhang Z."/>
            <person name="Yang T."/>
            <person name="Chen M."/>
            <person name="Li J."/>
            <person name="Chen F."/>
            <person name="Yang J."/>
            <person name="Li W."/>
            <person name="Zhang B."/>
            <person name="Zhang Z."/>
            <person name="Wu J."/>
            <person name="Zhang C."/>
            <person name="Long L."/>
            <person name="Xiao J."/>
        </authorList>
    </citation>
    <scope>NUCLEOTIDE SEQUENCE [LARGE SCALE GENOMIC DNA]</scope>
    <source>
        <strain evidence="2 3">SCSIO 02100</strain>
    </source>
</reference>
<organism evidence="2 3">
    <name type="scientific">Streptomyces oceani</name>
    <dbReference type="NCBI Taxonomy" id="1075402"/>
    <lineage>
        <taxon>Bacteria</taxon>
        <taxon>Bacillati</taxon>
        <taxon>Actinomycetota</taxon>
        <taxon>Actinomycetes</taxon>
        <taxon>Kitasatosporales</taxon>
        <taxon>Streptomycetaceae</taxon>
        <taxon>Streptomyces</taxon>
    </lineage>
</organism>